<proteinExistence type="predicted"/>
<evidence type="ECO:0000256" key="1">
    <source>
        <dbReference type="ARBA" id="ARBA00004241"/>
    </source>
</evidence>
<dbReference type="EMBL" id="JACEFG010000001">
    <property type="protein sequence ID" value="MBA2173608.1"/>
    <property type="molecule type" value="Genomic_DNA"/>
</dbReference>
<keyword evidence="5" id="KW-1185">Reference proteome</keyword>
<comment type="subcellular location">
    <subcellularLocation>
        <location evidence="1">Cell surface</location>
    </subcellularLocation>
</comment>
<dbReference type="AlphaFoldDB" id="A0A838CP27"/>
<gene>
    <name evidence="4" type="ORF">H0266_01735</name>
</gene>
<comment type="caution">
    <text evidence="4">The sequence shown here is derived from an EMBL/GenBank/DDBJ whole genome shotgun (WGS) entry which is preliminary data.</text>
</comment>
<evidence type="ECO:0000313" key="5">
    <source>
        <dbReference type="Proteomes" id="UP000571017"/>
    </source>
</evidence>
<keyword evidence="3" id="KW-0472">Membrane</keyword>
<dbReference type="InterPro" id="IPR016977">
    <property type="entry name" value="ComGF"/>
</dbReference>
<dbReference type="Proteomes" id="UP000571017">
    <property type="component" value="Unassembled WGS sequence"/>
</dbReference>
<dbReference type="NCBIfam" id="TIGR02532">
    <property type="entry name" value="IV_pilin_GFxxxE"/>
    <property type="match status" value="1"/>
</dbReference>
<evidence type="ECO:0000256" key="3">
    <source>
        <dbReference type="SAM" id="Phobius"/>
    </source>
</evidence>
<accession>A0A838CP27</accession>
<dbReference type="GO" id="GO:0009986">
    <property type="term" value="C:cell surface"/>
    <property type="evidence" value="ECO:0007669"/>
    <property type="project" value="UniProtKB-SubCell"/>
</dbReference>
<organism evidence="4 5">
    <name type="scientific">Halobacillus locisalis</name>
    <dbReference type="NCBI Taxonomy" id="220753"/>
    <lineage>
        <taxon>Bacteria</taxon>
        <taxon>Bacillati</taxon>
        <taxon>Bacillota</taxon>
        <taxon>Bacilli</taxon>
        <taxon>Bacillales</taxon>
        <taxon>Bacillaceae</taxon>
        <taxon>Halobacillus</taxon>
    </lineage>
</organism>
<dbReference type="InterPro" id="IPR012902">
    <property type="entry name" value="N_methyl_site"/>
</dbReference>
<keyword evidence="3" id="KW-1133">Transmembrane helix</keyword>
<evidence type="ECO:0000313" key="4">
    <source>
        <dbReference type="EMBL" id="MBA2173608.1"/>
    </source>
</evidence>
<keyword evidence="3" id="KW-0812">Transmembrane</keyword>
<dbReference type="RefSeq" id="WP_181470656.1">
    <property type="nucleotide sequence ID" value="NZ_JACEFG010000001.1"/>
</dbReference>
<keyword evidence="2" id="KW-0178">Competence</keyword>
<evidence type="ECO:0000256" key="2">
    <source>
        <dbReference type="ARBA" id="ARBA00023287"/>
    </source>
</evidence>
<protein>
    <submittedName>
        <fullName evidence="4">Prepilin-type N-terminal cleavage/methylation domain-containing protein</fullName>
    </submittedName>
</protein>
<sequence length="168" mass="19474">MRPYVFLPDHHKGFTMMETLISLFIFLLIVSLSAPLLRLLDSASYNQELAANQLFQYIQMEVTQSQRVTTTPTSILLTDVNDRMISIEKYGNIIRRQVNSTGHEPLLKGVEEVLVDDHINGFIMKVRMKENERYSKFIFVPPHKRTRTGIPFSFNPIPFVHHGNIAYH</sequence>
<dbReference type="Pfam" id="PF15980">
    <property type="entry name" value="ComGF"/>
    <property type="match status" value="1"/>
</dbReference>
<name>A0A838CP27_9BACI</name>
<feature type="transmembrane region" description="Helical" evidence="3">
    <location>
        <begin position="20"/>
        <end position="40"/>
    </location>
</feature>
<reference evidence="4 5" key="1">
    <citation type="journal article" date="2004" name="Extremophiles">
        <title>Halobacillus locisalis sp. nov., a halophilic bacterium isolated from a marine solar saltern of the Yellow Sea in Korea.</title>
        <authorList>
            <person name="Yoon J.H."/>
            <person name="Kang K.H."/>
            <person name="Oh T.K."/>
            <person name="Park Y.H."/>
        </authorList>
    </citation>
    <scope>NUCLEOTIDE SEQUENCE [LARGE SCALE GENOMIC DNA]</scope>
    <source>
        <strain evidence="4 5">KCTC 3788</strain>
    </source>
</reference>
<dbReference type="GO" id="GO:0030420">
    <property type="term" value="P:establishment of competence for transformation"/>
    <property type="evidence" value="ECO:0007669"/>
    <property type="project" value="UniProtKB-KW"/>
</dbReference>